<proteinExistence type="predicted"/>
<dbReference type="EMBL" id="ML976076">
    <property type="protein sequence ID" value="KAF1939721.1"/>
    <property type="molecule type" value="Genomic_DNA"/>
</dbReference>
<gene>
    <name evidence="1" type="ORF">EJ02DRAFT_252521</name>
</gene>
<keyword evidence="2" id="KW-1185">Reference proteome</keyword>
<evidence type="ECO:0000313" key="1">
    <source>
        <dbReference type="EMBL" id="KAF1939721.1"/>
    </source>
</evidence>
<accession>A0A6A5SGE7</accession>
<protein>
    <submittedName>
        <fullName evidence="1">Uncharacterized protein</fullName>
    </submittedName>
</protein>
<name>A0A6A5SGE7_9PLEO</name>
<dbReference type="Proteomes" id="UP000800038">
    <property type="component" value="Unassembled WGS sequence"/>
</dbReference>
<organism evidence="1 2">
    <name type="scientific">Clathrospora elynae</name>
    <dbReference type="NCBI Taxonomy" id="706981"/>
    <lineage>
        <taxon>Eukaryota</taxon>
        <taxon>Fungi</taxon>
        <taxon>Dikarya</taxon>
        <taxon>Ascomycota</taxon>
        <taxon>Pezizomycotina</taxon>
        <taxon>Dothideomycetes</taxon>
        <taxon>Pleosporomycetidae</taxon>
        <taxon>Pleosporales</taxon>
        <taxon>Diademaceae</taxon>
        <taxon>Clathrospora</taxon>
    </lineage>
</organism>
<dbReference type="OrthoDB" id="1744869at2759"/>
<dbReference type="AlphaFoldDB" id="A0A6A5SGE7"/>
<reference evidence="1" key="1">
    <citation type="journal article" date="2020" name="Stud. Mycol.">
        <title>101 Dothideomycetes genomes: a test case for predicting lifestyles and emergence of pathogens.</title>
        <authorList>
            <person name="Haridas S."/>
            <person name="Albert R."/>
            <person name="Binder M."/>
            <person name="Bloem J."/>
            <person name="Labutti K."/>
            <person name="Salamov A."/>
            <person name="Andreopoulos B."/>
            <person name="Baker S."/>
            <person name="Barry K."/>
            <person name="Bills G."/>
            <person name="Bluhm B."/>
            <person name="Cannon C."/>
            <person name="Castanera R."/>
            <person name="Culley D."/>
            <person name="Daum C."/>
            <person name="Ezra D."/>
            <person name="Gonzalez J."/>
            <person name="Henrissat B."/>
            <person name="Kuo A."/>
            <person name="Liang C."/>
            <person name="Lipzen A."/>
            <person name="Lutzoni F."/>
            <person name="Magnuson J."/>
            <person name="Mondo S."/>
            <person name="Nolan M."/>
            <person name="Ohm R."/>
            <person name="Pangilinan J."/>
            <person name="Park H.-J."/>
            <person name="Ramirez L."/>
            <person name="Alfaro M."/>
            <person name="Sun H."/>
            <person name="Tritt A."/>
            <person name="Yoshinaga Y."/>
            <person name="Zwiers L.-H."/>
            <person name="Turgeon B."/>
            <person name="Goodwin S."/>
            <person name="Spatafora J."/>
            <person name="Crous P."/>
            <person name="Grigoriev I."/>
        </authorList>
    </citation>
    <scope>NUCLEOTIDE SEQUENCE</scope>
    <source>
        <strain evidence="1">CBS 161.51</strain>
    </source>
</reference>
<evidence type="ECO:0000313" key="2">
    <source>
        <dbReference type="Proteomes" id="UP000800038"/>
    </source>
</evidence>
<sequence length="447" mass="48162">MAPRQQLPVGRAFPIGASLEEEISHRTTEPPMAGTGFEGIAYAMLPAAASVSSTAPLPSDHGAIDFVIAEHTADDKVFCDTLRLPLANTIFHTGRPTTMTLSTWKTHGKAEPLTLLSQSNISHHSLRLLGHDPSMGHIISTLSIPLLPLTVPRRVEECMGNIIRRIVASDGEIVTASSELENVVPRFFRSRGQPAQATTAWALVIPAKLKKTISEKTDQLLTTLPTEGKDSKTNREESWERLWRSDPPVWNTLVSKALAKGARLHRVLSGGGGWGKKAGLLSLDPVPAKVSLSAGNLPPMLDDPEDFASTLIPVVRDGDSIQFFISPTSNLTAEAGKSDSLERLESTDKTKTWGWELGTVPSTVDSIPGESWQHASPASKHVTLFRGGFGALTEGGLTLTRHLKANQGDKARSVDMTTVDVPFSRFWAVDVAEDRGGSDDVGEPDVD</sequence>